<sequence>MEESRPPATADKGVSVKKGLVALTASMQERLGYLKALAVGFTKKLTTKGEKEATEADMQTAKMQVDAANRAEGIKKSLADEIIMYL</sequence>
<accession>A0A9N7P2H4</accession>
<keyword evidence="2" id="KW-1185">Reference proteome</keyword>
<comment type="caution">
    <text evidence="1">The sequence shown here is derived from an EMBL/GenBank/DDBJ whole genome shotgun (WGS) entry which is preliminary data.</text>
</comment>
<evidence type="ECO:0000313" key="1">
    <source>
        <dbReference type="EMBL" id="CAA0843385.1"/>
    </source>
</evidence>
<dbReference type="EMBL" id="CACSLK010035018">
    <property type="protein sequence ID" value="CAA0843385.1"/>
    <property type="molecule type" value="Genomic_DNA"/>
</dbReference>
<dbReference type="OrthoDB" id="678007at2759"/>
<name>A0A9N7P2H4_STRHE</name>
<dbReference type="Proteomes" id="UP001153555">
    <property type="component" value="Unassembled WGS sequence"/>
</dbReference>
<evidence type="ECO:0000313" key="2">
    <source>
        <dbReference type="Proteomes" id="UP001153555"/>
    </source>
</evidence>
<proteinExistence type="predicted"/>
<organism evidence="1 2">
    <name type="scientific">Striga hermonthica</name>
    <name type="common">Purple witchweed</name>
    <name type="synonym">Buchnera hermonthica</name>
    <dbReference type="NCBI Taxonomy" id="68872"/>
    <lineage>
        <taxon>Eukaryota</taxon>
        <taxon>Viridiplantae</taxon>
        <taxon>Streptophyta</taxon>
        <taxon>Embryophyta</taxon>
        <taxon>Tracheophyta</taxon>
        <taxon>Spermatophyta</taxon>
        <taxon>Magnoliopsida</taxon>
        <taxon>eudicotyledons</taxon>
        <taxon>Gunneridae</taxon>
        <taxon>Pentapetalae</taxon>
        <taxon>asterids</taxon>
        <taxon>lamiids</taxon>
        <taxon>Lamiales</taxon>
        <taxon>Orobanchaceae</taxon>
        <taxon>Buchnereae</taxon>
        <taxon>Striga</taxon>
    </lineage>
</organism>
<protein>
    <submittedName>
        <fullName evidence="1">Uncharacterized protein</fullName>
    </submittedName>
</protein>
<reference evidence="1" key="1">
    <citation type="submission" date="2019-12" db="EMBL/GenBank/DDBJ databases">
        <authorList>
            <person name="Scholes J."/>
        </authorList>
    </citation>
    <scope>NUCLEOTIDE SEQUENCE</scope>
</reference>
<dbReference type="AlphaFoldDB" id="A0A9N7P2H4"/>
<gene>
    <name evidence="1" type="ORF">SHERM_09159</name>
</gene>